<dbReference type="GO" id="GO:0008094">
    <property type="term" value="F:ATP-dependent activity, acting on DNA"/>
    <property type="evidence" value="ECO:0007669"/>
    <property type="project" value="TreeGrafter"/>
</dbReference>
<proteinExistence type="predicted"/>
<name>A0AAE1USY7_9EUCA</name>
<keyword evidence="7" id="KW-1185">Reference proteome</keyword>
<dbReference type="SMART" id="SM00487">
    <property type="entry name" value="DEXDc"/>
    <property type="match status" value="1"/>
</dbReference>
<evidence type="ECO:0000259" key="5">
    <source>
        <dbReference type="PROSITE" id="PS51192"/>
    </source>
</evidence>
<dbReference type="GO" id="GO:0005524">
    <property type="term" value="F:ATP binding"/>
    <property type="evidence" value="ECO:0007669"/>
    <property type="project" value="UniProtKB-KW"/>
</dbReference>
<feature type="region of interest" description="Disordered" evidence="4">
    <location>
        <begin position="78"/>
        <end position="101"/>
    </location>
</feature>
<dbReference type="PANTHER" id="PTHR45626:SF50">
    <property type="entry name" value="TRANSCRIPTION TERMINATION FACTOR 2"/>
    <property type="match status" value="1"/>
</dbReference>
<dbReference type="PANTHER" id="PTHR45626">
    <property type="entry name" value="TRANSCRIPTION TERMINATION FACTOR 2-RELATED"/>
    <property type="match status" value="1"/>
</dbReference>
<evidence type="ECO:0000313" key="7">
    <source>
        <dbReference type="Proteomes" id="UP001292094"/>
    </source>
</evidence>
<evidence type="ECO:0000256" key="3">
    <source>
        <dbReference type="ARBA" id="ARBA00022840"/>
    </source>
</evidence>
<comment type="caution">
    <text evidence="6">The sequence shown here is derived from an EMBL/GenBank/DDBJ whole genome shotgun (WGS) entry which is preliminary data.</text>
</comment>
<feature type="compositionally biased region" description="Acidic residues" evidence="4">
    <location>
        <begin position="79"/>
        <end position="89"/>
    </location>
</feature>
<feature type="domain" description="Helicase ATP-binding" evidence="5">
    <location>
        <begin position="28"/>
        <end position="260"/>
    </location>
</feature>
<dbReference type="Proteomes" id="UP001292094">
    <property type="component" value="Unassembled WGS sequence"/>
</dbReference>
<gene>
    <name evidence="6" type="ORF">Pmani_000193</name>
</gene>
<protein>
    <recommendedName>
        <fullName evidence="5">Helicase ATP-binding domain-containing protein</fullName>
    </recommendedName>
</protein>
<evidence type="ECO:0000313" key="6">
    <source>
        <dbReference type="EMBL" id="KAK4329435.1"/>
    </source>
</evidence>
<keyword evidence="3" id="KW-0067">ATP-binding</keyword>
<dbReference type="AlphaFoldDB" id="A0AAE1USY7"/>
<evidence type="ECO:0000256" key="2">
    <source>
        <dbReference type="ARBA" id="ARBA00022801"/>
    </source>
</evidence>
<evidence type="ECO:0000256" key="4">
    <source>
        <dbReference type="SAM" id="MobiDB-lite"/>
    </source>
</evidence>
<keyword evidence="2" id="KW-0378">Hydrolase</keyword>
<dbReference type="GO" id="GO:0006281">
    <property type="term" value="P:DNA repair"/>
    <property type="evidence" value="ECO:0007669"/>
    <property type="project" value="TreeGrafter"/>
</dbReference>
<dbReference type="InterPro" id="IPR000330">
    <property type="entry name" value="SNF2_N"/>
</dbReference>
<dbReference type="Pfam" id="PF00176">
    <property type="entry name" value="SNF2-rel_dom"/>
    <property type="match status" value="1"/>
</dbReference>
<accession>A0AAE1USY7</accession>
<organism evidence="6 7">
    <name type="scientific">Petrolisthes manimaculis</name>
    <dbReference type="NCBI Taxonomy" id="1843537"/>
    <lineage>
        <taxon>Eukaryota</taxon>
        <taxon>Metazoa</taxon>
        <taxon>Ecdysozoa</taxon>
        <taxon>Arthropoda</taxon>
        <taxon>Crustacea</taxon>
        <taxon>Multicrustacea</taxon>
        <taxon>Malacostraca</taxon>
        <taxon>Eumalacostraca</taxon>
        <taxon>Eucarida</taxon>
        <taxon>Decapoda</taxon>
        <taxon>Pleocyemata</taxon>
        <taxon>Anomura</taxon>
        <taxon>Galatheoidea</taxon>
        <taxon>Porcellanidae</taxon>
        <taxon>Petrolisthes</taxon>
    </lineage>
</organism>
<dbReference type="InterPro" id="IPR050628">
    <property type="entry name" value="SNF2_RAD54_helicase_TF"/>
</dbReference>
<dbReference type="PROSITE" id="PS51192">
    <property type="entry name" value="HELICASE_ATP_BIND_1"/>
    <property type="match status" value="1"/>
</dbReference>
<keyword evidence="1" id="KW-0547">Nucleotide-binding</keyword>
<dbReference type="InterPro" id="IPR014001">
    <property type="entry name" value="Helicase_ATP-bd"/>
</dbReference>
<dbReference type="InterPro" id="IPR027417">
    <property type="entry name" value="P-loop_NTPase"/>
</dbReference>
<evidence type="ECO:0000256" key="1">
    <source>
        <dbReference type="ARBA" id="ARBA00022741"/>
    </source>
</evidence>
<reference evidence="6" key="1">
    <citation type="submission" date="2023-11" db="EMBL/GenBank/DDBJ databases">
        <title>Genome assemblies of two species of porcelain crab, Petrolisthes cinctipes and Petrolisthes manimaculis (Anomura: Porcellanidae).</title>
        <authorList>
            <person name="Angst P."/>
        </authorList>
    </citation>
    <scope>NUCLEOTIDE SEQUENCE</scope>
    <source>
        <strain evidence="6">PB745_02</strain>
        <tissue evidence="6">Gill</tissue>
    </source>
</reference>
<dbReference type="GO" id="GO:0016787">
    <property type="term" value="F:hydrolase activity"/>
    <property type="evidence" value="ECO:0007669"/>
    <property type="project" value="UniProtKB-KW"/>
</dbReference>
<dbReference type="InterPro" id="IPR038718">
    <property type="entry name" value="SNF2-like_sf"/>
</dbReference>
<dbReference type="EMBL" id="JAWZYT010000013">
    <property type="protein sequence ID" value="KAK4329435.1"/>
    <property type="molecule type" value="Genomic_DNA"/>
</dbReference>
<dbReference type="Gene3D" id="3.40.50.10810">
    <property type="entry name" value="Tandem AAA-ATPase domain"/>
    <property type="match status" value="2"/>
</dbReference>
<dbReference type="GO" id="GO:0005634">
    <property type="term" value="C:nucleus"/>
    <property type="evidence" value="ECO:0007669"/>
    <property type="project" value="TreeGrafter"/>
</dbReference>
<dbReference type="SUPFAM" id="SSF52540">
    <property type="entry name" value="P-loop containing nucleoside triphosphate hydrolases"/>
    <property type="match status" value="2"/>
</dbReference>
<sequence>MERTEEDPEGLKVQLMDHQRQASTWLLWRETQLPPGGILADDMGLGKTLTMISLMLKHRELVEEGTIPKDFSALKKDECDSDQDEDDDNLSWIRTKGGSRSRSLVPSLGTLVVCPDSTPASLLGQWEGEVRRHVSKEKMNVYIYHGATRESNDKRLALYDMVITTYTIVRMEGFPGRKEHINIKTKGDIPKVKAKNQGSLFRVGWTRIILDEAHTIRNHRTKTSQAVCMLRGGRRWAVTGTPVQNQEMDLYSLIRFLRTKPFDDYTVKAKNQGSLFRVGWTRIILDEAHTIRNHRTKTSQAVCMLRGGRRWAVTGTPVQNQEMDLYSLIRFLRTKPFDDYTCWKLQVCNNSAQGARRLAMLVKVLMLRRVKDQVSCVRLA</sequence>